<dbReference type="Proteomes" id="UP001469365">
    <property type="component" value="Unassembled WGS sequence"/>
</dbReference>
<dbReference type="SUPFAM" id="SSF58104">
    <property type="entry name" value="Methyl-accepting chemotaxis protein (MCP) signaling domain"/>
    <property type="match status" value="1"/>
</dbReference>
<evidence type="ECO:0000259" key="9">
    <source>
        <dbReference type="PROSITE" id="PS50885"/>
    </source>
</evidence>
<dbReference type="Pfam" id="PF12729">
    <property type="entry name" value="4HB_MCP_1"/>
    <property type="match status" value="1"/>
</dbReference>
<sequence>MKWFLNLKTAPKLILAFVSVALILAAVGVYALTQLSKMKDNLDELYSNNLISVQEMSATQIAYQNLRVLVRDASLTPAQADKEKLLLTIPSLKKEVDNKIQAYRSTTLTPPELAELAVFDMEWEAYQKAYDQAIELVRKQDQTEFISYMGKELAAQGERLRASLNRLIDLNVKLAEQKNVDSVQAYNNARLIMLAVMIGAFIISILIGYVIAQTIARPLGQMAVLVSQLADGDLRHQLDRQTRDEVGMLAGSINRMVDSLRSLLGGISVSSQSLAAAAQQISATTEEVASGSATQAKSAQSIAELFTELSSAINFVATSAEQAAELTGNTVQTADEGRKIIDDSIKSMDTVNQTISALEKDSLKIGEIIEVIDDIADQTNLLALNAAIEAARAGDQGRGFAVVAEEVRKLAERSVAATREISVIIKLMQENTKRSVSAVSESVSHSVRTGEAFGRIVSMVNASSSKVNEIAAACEEEAAQASEVMASVEQVASSSQESAAASEETAATCQTLANLAEELNTAVSVFKTH</sequence>
<dbReference type="InterPro" id="IPR024478">
    <property type="entry name" value="HlyB_4HB_MCP"/>
</dbReference>
<evidence type="ECO:0000259" key="8">
    <source>
        <dbReference type="PROSITE" id="PS50111"/>
    </source>
</evidence>
<dbReference type="PROSITE" id="PS50111">
    <property type="entry name" value="CHEMOTAXIS_TRANSDUC_2"/>
    <property type="match status" value="1"/>
</dbReference>
<reference evidence="10 11" key="1">
    <citation type="submission" date="2024-04" db="EMBL/GenBank/DDBJ databases">
        <title>draft genome sequnece of Paenibacillus filicis.</title>
        <authorList>
            <person name="Kim D.-U."/>
        </authorList>
    </citation>
    <scope>NUCLEOTIDE SEQUENCE [LARGE SCALE GENOMIC DNA]</scope>
    <source>
        <strain evidence="10 11">KACC14197</strain>
    </source>
</reference>
<protein>
    <submittedName>
        <fullName evidence="10">Methyl-accepting chemotaxis protein</fullName>
    </submittedName>
</protein>
<keyword evidence="11" id="KW-1185">Reference proteome</keyword>
<dbReference type="InterPro" id="IPR004090">
    <property type="entry name" value="Chemotax_Me-accpt_rcpt"/>
</dbReference>
<dbReference type="Pfam" id="PF00672">
    <property type="entry name" value="HAMP"/>
    <property type="match status" value="1"/>
</dbReference>
<dbReference type="PROSITE" id="PS50885">
    <property type="entry name" value="HAMP"/>
    <property type="match status" value="1"/>
</dbReference>
<evidence type="ECO:0000256" key="4">
    <source>
        <dbReference type="ARBA" id="ARBA00023224"/>
    </source>
</evidence>
<dbReference type="PRINTS" id="PR00260">
    <property type="entry name" value="CHEMTRNSDUCR"/>
</dbReference>
<dbReference type="PANTHER" id="PTHR32089:SF112">
    <property type="entry name" value="LYSOZYME-LIKE PROTEIN-RELATED"/>
    <property type="match status" value="1"/>
</dbReference>
<dbReference type="SMART" id="SM00304">
    <property type="entry name" value="HAMP"/>
    <property type="match status" value="1"/>
</dbReference>
<feature type="transmembrane region" description="Helical" evidence="7">
    <location>
        <begin position="191"/>
        <end position="212"/>
    </location>
</feature>
<evidence type="ECO:0000256" key="6">
    <source>
        <dbReference type="PROSITE-ProRule" id="PRU00284"/>
    </source>
</evidence>
<dbReference type="PANTHER" id="PTHR32089">
    <property type="entry name" value="METHYL-ACCEPTING CHEMOTAXIS PROTEIN MCPB"/>
    <property type="match status" value="1"/>
</dbReference>
<evidence type="ECO:0000256" key="3">
    <source>
        <dbReference type="ARBA" id="ARBA00023136"/>
    </source>
</evidence>
<organism evidence="10 11">
    <name type="scientific">Paenibacillus filicis</name>
    <dbReference type="NCBI Taxonomy" id="669464"/>
    <lineage>
        <taxon>Bacteria</taxon>
        <taxon>Bacillati</taxon>
        <taxon>Bacillota</taxon>
        <taxon>Bacilli</taxon>
        <taxon>Bacillales</taxon>
        <taxon>Paenibacillaceae</taxon>
        <taxon>Paenibacillus</taxon>
    </lineage>
</organism>
<feature type="domain" description="Methyl-accepting transducer" evidence="8">
    <location>
        <begin position="270"/>
        <end position="513"/>
    </location>
</feature>
<feature type="domain" description="HAMP" evidence="9">
    <location>
        <begin position="213"/>
        <end position="265"/>
    </location>
</feature>
<evidence type="ECO:0000256" key="1">
    <source>
        <dbReference type="ARBA" id="ARBA00004236"/>
    </source>
</evidence>
<keyword evidence="4 6" id="KW-0807">Transducer</keyword>
<dbReference type="SMART" id="SM00283">
    <property type="entry name" value="MA"/>
    <property type="match status" value="1"/>
</dbReference>
<keyword evidence="7" id="KW-1133">Transmembrane helix</keyword>
<dbReference type="CDD" id="cd06225">
    <property type="entry name" value="HAMP"/>
    <property type="match status" value="1"/>
</dbReference>
<comment type="similarity">
    <text evidence="5">Belongs to the methyl-accepting chemotaxis (MCP) protein family.</text>
</comment>
<dbReference type="Pfam" id="PF00015">
    <property type="entry name" value="MCPsignal"/>
    <property type="match status" value="1"/>
</dbReference>
<proteinExistence type="inferred from homology"/>
<evidence type="ECO:0000256" key="2">
    <source>
        <dbReference type="ARBA" id="ARBA00022475"/>
    </source>
</evidence>
<keyword evidence="2" id="KW-1003">Cell membrane</keyword>
<name>A0ABU9DSF3_9BACL</name>
<dbReference type="RefSeq" id="WP_341418922.1">
    <property type="nucleotide sequence ID" value="NZ_JBBPCC010000023.1"/>
</dbReference>
<gene>
    <name evidence="10" type="ORF">WMW72_28205</name>
</gene>
<comment type="caution">
    <text evidence="10">The sequence shown here is derived from an EMBL/GenBank/DDBJ whole genome shotgun (WGS) entry which is preliminary data.</text>
</comment>
<dbReference type="InterPro" id="IPR003660">
    <property type="entry name" value="HAMP_dom"/>
</dbReference>
<comment type="subcellular location">
    <subcellularLocation>
        <location evidence="1">Cell membrane</location>
    </subcellularLocation>
</comment>
<keyword evidence="3 7" id="KW-0472">Membrane</keyword>
<keyword evidence="7" id="KW-0812">Transmembrane</keyword>
<dbReference type="EMBL" id="JBBPCC010000023">
    <property type="protein sequence ID" value="MEK8131796.1"/>
    <property type="molecule type" value="Genomic_DNA"/>
</dbReference>
<dbReference type="Gene3D" id="1.10.287.950">
    <property type="entry name" value="Methyl-accepting chemotaxis protein"/>
    <property type="match status" value="1"/>
</dbReference>
<dbReference type="InterPro" id="IPR004089">
    <property type="entry name" value="MCPsignal_dom"/>
</dbReference>
<evidence type="ECO:0000313" key="11">
    <source>
        <dbReference type="Proteomes" id="UP001469365"/>
    </source>
</evidence>
<evidence type="ECO:0000313" key="10">
    <source>
        <dbReference type="EMBL" id="MEK8131796.1"/>
    </source>
</evidence>
<accession>A0ABU9DSF3</accession>
<evidence type="ECO:0000256" key="5">
    <source>
        <dbReference type="ARBA" id="ARBA00029447"/>
    </source>
</evidence>
<evidence type="ECO:0000256" key="7">
    <source>
        <dbReference type="SAM" id="Phobius"/>
    </source>
</evidence>